<dbReference type="InterPro" id="IPR001789">
    <property type="entry name" value="Sig_transdc_resp-reg_receiver"/>
</dbReference>
<keyword evidence="1" id="KW-0597">Phosphoprotein</keyword>
<dbReference type="PROSITE" id="PS50930">
    <property type="entry name" value="HTH_LYTTR"/>
    <property type="match status" value="1"/>
</dbReference>
<organism evidence="4 5">
    <name type="scientific">Aquimarina algicola</name>
    <dbReference type="NCBI Taxonomy" id="2589995"/>
    <lineage>
        <taxon>Bacteria</taxon>
        <taxon>Pseudomonadati</taxon>
        <taxon>Bacteroidota</taxon>
        <taxon>Flavobacteriia</taxon>
        <taxon>Flavobacteriales</taxon>
        <taxon>Flavobacteriaceae</taxon>
        <taxon>Aquimarina</taxon>
    </lineage>
</organism>
<proteinExistence type="predicted"/>
<dbReference type="RefSeq" id="WP_140589026.1">
    <property type="nucleotide sequence ID" value="NZ_VFWZ01000001.1"/>
</dbReference>
<dbReference type="GO" id="GO:0003677">
    <property type="term" value="F:DNA binding"/>
    <property type="evidence" value="ECO:0007669"/>
    <property type="project" value="InterPro"/>
</dbReference>
<dbReference type="Pfam" id="PF00072">
    <property type="entry name" value="Response_reg"/>
    <property type="match status" value="1"/>
</dbReference>
<dbReference type="EMBL" id="VFWZ01000001">
    <property type="protein sequence ID" value="TPN88958.1"/>
    <property type="molecule type" value="Genomic_DNA"/>
</dbReference>
<sequence>MKYTCLIVDDEELARDLIKNHLDQLDHFELVGMCESAIEASQILKNQKIDLLFLDIEMPVLRGTDFFRNIINKPNVIFTTAYRDYAVDGFELNAIDYLLKPITFSRFFKAIEKFLELQSSKSINHLIDIKEDQKRDYIFVRKERKQVKIFFDEILCVESVRDYIKIKTESGNHLVKYSLTAFIENLDNNFIRTHRSYVVNIKKITAYTKNDVEIGKIEIPIGERYKSIIKKVLS</sequence>
<evidence type="ECO:0000259" key="3">
    <source>
        <dbReference type="PROSITE" id="PS50930"/>
    </source>
</evidence>
<dbReference type="PROSITE" id="PS50110">
    <property type="entry name" value="RESPONSE_REGULATORY"/>
    <property type="match status" value="1"/>
</dbReference>
<feature type="modified residue" description="4-aspartylphosphate" evidence="1">
    <location>
        <position position="55"/>
    </location>
</feature>
<protein>
    <submittedName>
        <fullName evidence="4">Response regulator transcription factor</fullName>
    </submittedName>
</protein>
<dbReference type="InterPro" id="IPR011006">
    <property type="entry name" value="CheY-like_superfamily"/>
</dbReference>
<dbReference type="InterPro" id="IPR007492">
    <property type="entry name" value="LytTR_DNA-bd_dom"/>
</dbReference>
<dbReference type="Gene3D" id="3.40.50.2300">
    <property type="match status" value="1"/>
</dbReference>
<dbReference type="InterPro" id="IPR051271">
    <property type="entry name" value="2C-system_Tx_regulators"/>
</dbReference>
<feature type="domain" description="HTH LytTR-type" evidence="3">
    <location>
        <begin position="138"/>
        <end position="204"/>
    </location>
</feature>
<dbReference type="PANTHER" id="PTHR45526:SF1">
    <property type="entry name" value="TRANSCRIPTIONAL REGULATORY PROTEIN DCUR-RELATED"/>
    <property type="match status" value="1"/>
</dbReference>
<dbReference type="Gene3D" id="2.40.50.1020">
    <property type="entry name" value="LytTr DNA-binding domain"/>
    <property type="match status" value="1"/>
</dbReference>
<reference evidence="4 5" key="1">
    <citation type="submission" date="2019-06" db="EMBL/GenBank/DDBJ databases">
        <authorList>
            <person name="Meng X."/>
        </authorList>
    </citation>
    <scope>NUCLEOTIDE SEQUENCE [LARGE SCALE GENOMIC DNA]</scope>
    <source>
        <strain evidence="4 5">M625</strain>
    </source>
</reference>
<dbReference type="PANTHER" id="PTHR45526">
    <property type="entry name" value="TRANSCRIPTIONAL REGULATORY PROTEIN DPIA"/>
    <property type="match status" value="1"/>
</dbReference>
<evidence type="ECO:0000313" key="5">
    <source>
        <dbReference type="Proteomes" id="UP000315540"/>
    </source>
</evidence>
<name>A0A504JMF9_9FLAO</name>
<evidence type="ECO:0000256" key="1">
    <source>
        <dbReference type="PROSITE-ProRule" id="PRU00169"/>
    </source>
</evidence>
<evidence type="ECO:0000313" key="4">
    <source>
        <dbReference type="EMBL" id="TPN88958.1"/>
    </source>
</evidence>
<dbReference type="OrthoDB" id="2168082at2"/>
<accession>A0A504JMF9</accession>
<keyword evidence="5" id="KW-1185">Reference proteome</keyword>
<dbReference type="Pfam" id="PF04397">
    <property type="entry name" value="LytTR"/>
    <property type="match status" value="1"/>
</dbReference>
<dbReference type="SMART" id="SM00850">
    <property type="entry name" value="LytTR"/>
    <property type="match status" value="1"/>
</dbReference>
<dbReference type="AlphaFoldDB" id="A0A504JMF9"/>
<evidence type="ECO:0000259" key="2">
    <source>
        <dbReference type="PROSITE" id="PS50110"/>
    </source>
</evidence>
<dbReference type="SUPFAM" id="SSF52172">
    <property type="entry name" value="CheY-like"/>
    <property type="match status" value="1"/>
</dbReference>
<gene>
    <name evidence="4" type="ORF">FHK87_01700</name>
</gene>
<comment type="caution">
    <text evidence="4">The sequence shown here is derived from an EMBL/GenBank/DDBJ whole genome shotgun (WGS) entry which is preliminary data.</text>
</comment>
<dbReference type="GO" id="GO:0000156">
    <property type="term" value="F:phosphorelay response regulator activity"/>
    <property type="evidence" value="ECO:0007669"/>
    <property type="project" value="TreeGrafter"/>
</dbReference>
<dbReference type="Proteomes" id="UP000315540">
    <property type="component" value="Unassembled WGS sequence"/>
</dbReference>
<feature type="domain" description="Response regulatory" evidence="2">
    <location>
        <begin position="4"/>
        <end position="115"/>
    </location>
</feature>
<dbReference type="SMART" id="SM00448">
    <property type="entry name" value="REC"/>
    <property type="match status" value="1"/>
</dbReference>